<accession>A0A7C5J010</accession>
<organism evidence="2">
    <name type="scientific">Thiolapillus brandeum</name>
    <dbReference type="NCBI Taxonomy" id="1076588"/>
    <lineage>
        <taxon>Bacteria</taxon>
        <taxon>Pseudomonadati</taxon>
        <taxon>Pseudomonadota</taxon>
        <taxon>Gammaproteobacteria</taxon>
        <taxon>Chromatiales</taxon>
        <taxon>Sedimenticolaceae</taxon>
        <taxon>Thiolapillus</taxon>
    </lineage>
</organism>
<name>A0A7C5J010_9GAMM</name>
<evidence type="ECO:0000313" key="2">
    <source>
        <dbReference type="EMBL" id="HHH14057.1"/>
    </source>
</evidence>
<evidence type="ECO:0000256" key="1">
    <source>
        <dbReference type="SAM" id="MobiDB-lite"/>
    </source>
</evidence>
<feature type="compositionally biased region" description="Basic and acidic residues" evidence="1">
    <location>
        <begin position="38"/>
        <end position="65"/>
    </location>
</feature>
<feature type="region of interest" description="Disordered" evidence="1">
    <location>
        <begin position="1"/>
        <end position="65"/>
    </location>
</feature>
<reference evidence="2" key="1">
    <citation type="journal article" date="2020" name="mSystems">
        <title>Genome- and Community-Level Interaction Insights into Carbon Utilization and Element Cycling Functions of Hydrothermarchaeota in Hydrothermal Sediment.</title>
        <authorList>
            <person name="Zhou Z."/>
            <person name="Liu Y."/>
            <person name="Xu W."/>
            <person name="Pan J."/>
            <person name="Luo Z.H."/>
            <person name="Li M."/>
        </authorList>
    </citation>
    <scope>NUCLEOTIDE SEQUENCE [LARGE SCALE GENOMIC DNA]</scope>
    <source>
        <strain evidence="2">HyVt-535</strain>
    </source>
</reference>
<dbReference type="Proteomes" id="UP000886100">
    <property type="component" value="Unassembled WGS sequence"/>
</dbReference>
<comment type="caution">
    <text evidence="2">The sequence shown here is derived from an EMBL/GenBank/DDBJ whole genome shotgun (WGS) entry which is preliminary data.</text>
</comment>
<dbReference type="EMBL" id="DROM01000446">
    <property type="protein sequence ID" value="HHH14057.1"/>
    <property type="molecule type" value="Genomic_DNA"/>
</dbReference>
<proteinExistence type="predicted"/>
<dbReference type="AlphaFoldDB" id="A0A7C5J010"/>
<sequence length="65" mass="7163">MAPENRIDKLLPVWPTAPLKEFRGRGGKKPPAGTAAGEEEKQQKGRPEQRSPEGPDEEGHIDLYA</sequence>
<gene>
    <name evidence="2" type="ORF">ENJ98_07450</name>
</gene>
<protein>
    <submittedName>
        <fullName evidence="2">Uncharacterized protein</fullName>
    </submittedName>
</protein>